<accession>A0ABP0MW58</accession>
<comment type="caution">
    <text evidence="2">The sequence shown here is derived from an EMBL/GenBank/DDBJ whole genome shotgun (WGS) entry which is preliminary data.</text>
</comment>
<feature type="region of interest" description="Disordered" evidence="1">
    <location>
        <begin position="362"/>
        <end position="415"/>
    </location>
</feature>
<feature type="compositionally biased region" description="Polar residues" evidence="1">
    <location>
        <begin position="1"/>
        <end position="19"/>
    </location>
</feature>
<evidence type="ECO:0000256" key="1">
    <source>
        <dbReference type="SAM" id="MobiDB-lite"/>
    </source>
</evidence>
<protein>
    <submittedName>
        <fullName evidence="2">Uncharacterized protein</fullName>
    </submittedName>
</protein>
<name>A0ABP0MW58_9DINO</name>
<gene>
    <name evidence="2" type="ORF">SCF082_LOCUS29950</name>
</gene>
<evidence type="ECO:0000313" key="2">
    <source>
        <dbReference type="EMBL" id="CAK9055368.1"/>
    </source>
</evidence>
<keyword evidence="3" id="KW-1185">Reference proteome</keyword>
<organism evidence="2 3">
    <name type="scientific">Durusdinium trenchii</name>
    <dbReference type="NCBI Taxonomy" id="1381693"/>
    <lineage>
        <taxon>Eukaryota</taxon>
        <taxon>Sar</taxon>
        <taxon>Alveolata</taxon>
        <taxon>Dinophyceae</taxon>
        <taxon>Suessiales</taxon>
        <taxon>Symbiodiniaceae</taxon>
        <taxon>Durusdinium</taxon>
    </lineage>
</organism>
<reference evidence="2 3" key="1">
    <citation type="submission" date="2024-02" db="EMBL/GenBank/DDBJ databases">
        <authorList>
            <person name="Chen Y."/>
            <person name="Shah S."/>
            <person name="Dougan E. K."/>
            <person name="Thang M."/>
            <person name="Chan C."/>
        </authorList>
    </citation>
    <scope>NUCLEOTIDE SEQUENCE [LARGE SCALE GENOMIC DNA]</scope>
</reference>
<feature type="region of interest" description="Disordered" evidence="1">
    <location>
        <begin position="1"/>
        <end position="120"/>
    </location>
</feature>
<feature type="compositionally biased region" description="Basic residues" evidence="1">
    <location>
        <begin position="55"/>
        <end position="72"/>
    </location>
</feature>
<dbReference type="Proteomes" id="UP001642464">
    <property type="component" value="Unassembled WGS sequence"/>
</dbReference>
<evidence type="ECO:0000313" key="3">
    <source>
        <dbReference type="Proteomes" id="UP001642464"/>
    </source>
</evidence>
<proteinExistence type="predicted"/>
<feature type="compositionally biased region" description="Low complexity" evidence="1">
    <location>
        <begin position="105"/>
        <end position="119"/>
    </location>
</feature>
<feature type="compositionally biased region" description="Low complexity" evidence="1">
    <location>
        <begin position="20"/>
        <end position="45"/>
    </location>
</feature>
<sequence length="415" mass="43648">MTPSSSSASLPHTALPSQQLEESASSSTVLASGSQQQSTELSQEQPFPQSARGKHEARKHHHHHHHHHHHQPEHRSATDSLAQATGKRASLADLGFSPRGPAVVPSSKGSKGSKSPTSKRLLHLAGDGDIESSMEAVQVELQDATADPELEAKKASKKMALQIARKAAEAQKTPREAAMEAAEAVKQQMAEQGLSKEEGLEWAACCAGMAAAEAAVNLGLSPAEATQEATAEALAAALSFGFPNDLALQCASLAQGAVIGRAAARNKWTPSRAASCSAEVLKKFIDANEISYDHLIAMIAMASHEAAETVALEQGLPPNEAAIVGAEEAGRITNDLLQQKLRSLADVAVRAAGLEDEEVHHTISQIDFSPRTPRVEGSLSTSRPSTKGNEQDASHRVLLGEQPGGQKGGWKAEKG</sequence>
<feature type="compositionally biased region" description="Polar residues" evidence="1">
    <location>
        <begin position="378"/>
        <end position="388"/>
    </location>
</feature>
<dbReference type="EMBL" id="CAXAMM010024447">
    <property type="protein sequence ID" value="CAK9055368.1"/>
    <property type="molecule type" value="Genomic_DNA"/>
</dbReference>